<dbReference type="GO" id="GO:0006357">
    <property type="term" value="P:regulation of transcription by RNA polymerase II"/>
    <property type="evidence" value="ECO:0007669"/>
    <property type="project" value="InterPro"/>
</dbReference>
<dbReference type="PANTHER" id="PTHR10026">
    <property type="entry name" value="CYCLIN"/>
    <property type="match status" value="1"/>
</dbReference>
<dbReference type="AlphaFoldDB" id="A0A368QAE2"/>
<dbReference type="EMBL" id="CM003530">
    <property type="protein sequence ID" value="RCV14784.1"/>
    <property type="molecule type" value="Genomic_DNA"/>
</dbReference>
<proteinExistence type="predicted"/>
<name>A0A368QAE2_SETIT</name>
<keyword evidence="1" id="KW-0812">Transmembrane</keyword>
<organism evidence="2">
    <name type="scientific">Setaria italica</name>
    <name type="common">Foxtail millet</name>
    <name type="synonym">Panicum italicum</name>
    <dbReference type="NCBI Taxonomy" id="4555"/>
    <lineage>
        <taxon>Eukaryota</taxon>
        <taxon>Viridiplantae</taxon>
        <taxon>Streptophyta</taxon>
        <taxon>Embryophyta</taxon>
        <taxon>Tracheophyta</taxon>
        <taxon>Spermatophyta</taxon>
        <taxon>Magnoliopsida</taxon>
        <taxon>Liliopsida</taxon>
        <taxon>Poales</taxon>
        <taxon>Poaceae</taxon>
        <taxon>PACMAD clade</taxon>
        <taxon>Panicoideae</taxon>
        <taxon>Panicodae</taxon>
        <taxon>Paniceae</taxon>
        <taxon>Cenchrinae</taxon>
        <taxon>Setaria</taxon>
    </lineage>
</organism>
<dbReference type="InterPro" id="IPR043198">
    <property type="entry name" value="Cyclin/Ssn8"/>
</dbReference>
<dbReference type="STRING" id="4555.A0A368QAE2"/>
<protein>
    <submittedName>
        <fullName evidence="2">Uncharacterized protein</fullName>
    </submittedName>
</protein>
<reference evidence="2" key="2">
    <citation type="submission" date="2015-07" db="EMBL/GenBank/DDBJ databases">
        <authorList>
            <person name="Noorani M."/>
        </authorList>
    </citation>
    <scope>NUCLEOTIDE SEQUENCE</scope>
    <source>
        <strain evidence="2">Yugu1</strain>
    </source>
</reference>
<sequence length="136" mass="15396">MGHGCCHLLSHPIELPTGLRLDSAPSLGPPSRHPIGFAFRPSLQSSLRQRRGLVNDTYKMDLILIYAPYMIALACIYIASVLDTTSWFEELRVDMNIVKNISLEILDFYETYKIDHQRGLPEDKISPVLNKLPTKS</sequence>
<accession>A0A368QAE2</accession>
<keyword evidence="1" id="KW-0472">Membrane</keyword>
<dbReference type="Gene3D" id="1.10.472.10">
    <property type="entry name" value="Cyclin-like"/>
    <property type="match status" value="1"/>
</dbReference>
<dbReference type="OrthoDB" id="10266018at2759"/>
<gene>
    <name evidence="2" type="ORF">SETIT_3G005900v2</name>
</gene>
<keyword evidence="1" id="KW-1133">Transmembrane helix</keyword>
<feature type="transmembrane region" description="Helical" evidence="1">
    <location>
        <begin position="63"/>
        <end position="82"/>
    </location>
</feature>
<dbReference type="GO" id="GO:0016538">
    <property type="term" value="F:cyclin-dependent protein serine/threonine kinase regulator activity"/>
    <property type="evidence" value="ECO:0007669"/>
    <property type="project" value="InterPro"/>
</dbReference>
<reference evidence="2" key="1">
    <citation type="journal article" date="2012" name="Nat. Biotechnol.">
        <title>Reference genome sequence of the model plant Setaria.</title>
        <authorList>
            <person name="Bennetzen J.L."/>
            <person name="Schmutz J."/>
            <person name="Wang H."/>
            <person name="Percifield R."/>
            <person name="Hawkins J."/>
            <person name="Pontaroli A.C."/>
            <person name="Estep M."/>
            <person name="Feng L."/>
            <person name="Vaughn J.N."/>
            <person name="Grimwood J."/>
            <person name="Jenkins J."/>
            <person name="Barry K."/>
            <person name="Lindquist E."/>
            <person name="Hellsten U."/>
            <person name="Deshpande S."/>
            <person name="Wang X."/>
            <person name="Wu X."/>
            <person name="Mitros T."/>
            <person name="Triplett J."/>
            <person name="Yang X."/>
            <person name="Ye C.Y."/>
            <person name="Mauro-Herrera M."/>
            <person name="Wang L."/>
            <person name="Li P."/>
            <person name="Sharma M."/>
            <person name="Sharma R."/>
            <person name="Ronald P.C."/>
            <person name="Panaud O."/>
            <person name="Kellogg E.A."/>
            <person name="Brutnell T.P."/>
            <person name="Doust A.N."/>
            <person name="Tuskan G.A."/>
            <person name="Rokhsar D."/>
            <person name="Devos K.M."/>
        </authorList>
    </citation>
    <scope>NUCLEOTIDE SEQUENCE [LARGE SCALE GENOMIC DNA]</scope>
    <source>
        <strain evidence="2">Yugu1</strain>
    </source>
</reference>
<dbReference type="InterPro" id="IPR036915">
    <property type="entry name" value="Cyclin-like_sf"/>
</dbReference>
<evidence type="ECO:0000313" key="2">
    <source>
        <dbReference type="EMBL" id="RCV14784.1"/>
    </source>
</evidence>
<evidence type="ECO:0000256" key="1">
    <source>
        <dbReference type="SAM" id="Phobius"/>
    </source>
</evidence>
<dbReference type="SUPFAM" id="SSF47954">
    <property type="entry name" value="Cyclin-like"/>
    <property type="match status" value="1"/>
</dbReference>